<dbReference type="EMBL" id="JNUP01000072">
    <property type="protein sequence ID" value="KGE70703.1"/>
    <property type="molecule type" value="Genomic_DNA"/>
</dbReference>
<organism evidence="2 3">
    <name type="scientific">Spirochaeta lutea</name>
    <dbReference type="NCBI Taxonomy" id="1480694"/>
    <lineage>
        <taxon>Bacteria</taxon>
        <taxon>Pseudomonadati</taxon>
        <taxon>Spirochaetota</taxon>
        <taxon>Spirochaetia</taxon>
        <taxon>Spirochaetales</taxon>
        <taxon>Spirochaetaceae</taxon>
        <taxon>Spirochaeta</taxon>
    </lineage>
</organism>
<name>A0A098QTH2_9SPIO</name>
<reference evidence="2 3" key="1">
    <citation type="submission" date="2014-05" db="EMBL/GenBank/DDBJ databases">
        <title>De novo Genome Sequence of Spirocheata sp.</title>
        <authorList>
            <person name="Shivani Y."/>
            <person name="Subhash Y."/>
            <person name="Tushar L."/>
            <person name="Sasikala C."/>
            <person name="Ramana C.V."/>
        </authorList>
    </citation>
    <scope>NUCLEOTIDE SEQUENCE [LARGE SCALE GENOMIC DNA]</scope>
    <source>
        <strain evidence="2 3">JC230</strain>
    </source>
</reference>
<dbReference type="Proteomes" id="UP000029692">
    <property type="component" value="Unassembled WGS sequence"/>
</dbReference>
<feature type="signal peptide" evidence="1">
    <location>
        <begin position="1"/>
        <end position="23"/>
    </location>
</feature>
<dbReference type="AlphaFoldDB" id="A0A098QTH2"/>
<evidence type="ECO:0000256" key="1">
    <source>
        <dbReference type="SAM" id="SignalP"/>
    </source>
</evidence>
<gene>
    <name evidence="2" type="ORF">DC28_14435</name>
</gene>
<dbReference type="OrthoDB" id="10012804at2"/>
<accession>A0A098QTH2</accession>
<evidence type="ECO:0000313" key="3">
    <source>
        <dbReference type="Proteomes" id="UP000029692"/>
    </source>
</evidence>
<protein>
    <recommendedName>
        <fullName evidence="4">Outer membrane protein beta-barrel domain-containing protein</fullName>
    </recommendedName>
</protein>
<comment type="caution">
    <text evidence="2">The sequence shown here is derived from an EMBL/GenBank/DDBJ whole genome shotgun (WGS) entry which is preliminary data.</text>
</comment>
<evidence type="ECO:0008006" key="4">
    <source>
        <dbReference type="Google" id="ProtNLM"/>
    </source>
</evidence>
<proteinExistence type="predicted"/>
<evidence type="ECO:0000313" key="2">
    <source>
        <dbReference type="EMBL" id="KGE70703.1"/>
    </source>
</evidence>
<sequence length="185" mass="19230">MNKIKQFAFVTAMMLLAASPLIAKGGGGTIWGTNMTWIGEENLGVSNLGMTFTGGFGYGVARGGAKIGGFGLAVHNSEDGSTSDPFIAGGFGGMLLGTYGSTGRVSVATNLWLGVGGYTYDYTGGHFGGFGQADIEVGLAVLRWFQISGYAGYASFFPITGSPGRLIEQAKYTPVLGLRFTWGSF</sequence>
<feature type="chain" id="PRO_5001946305" description="Outer membrane protein beta-barrel domain-containing protein" evidence="1">
    <location>
        <begin position="24"/>
        <end position="185"/>
    </location>
</feature>
<keyword evidence="1" id="KW-0732">Signal</keyword>
<dbReference type="RefSeq" id="WP_037550078.1">
    <property type="nucleotide sequence ID" value="NZ_JNUP01000072.1"/>
</dbReference>
<keyword evidence="3" id="KW-1185">Reference proteome</keyword>